<evidence type="ECO:0000259" key="5">
    <source>
        <dbReference type="Pfam" id="PF13407"/>
    </source>
</evidence>
<comment type="caution">
    <text evidence="6">The sequence shown here is derived from an EMBL/GenBank/DDBJ whole genome shotgun (WGS) entry which is preliminary data.</text>
</comment>
<dbReference type="InterPro" id="IPR025997">
    <property type="entry name" value="SBP_2_dom"/>
</dbReference>
<dbReference type="EMBL" id="DVOS01000060">
    <property type="protein sequence ID" value="HIV23747.1"/>
    <property type="molecule type" value="Genomic_DNA"/>
</dbReference>
<gene>
    <name evidence="6" type="ORF">IAC80_07375</name>
</gene>
<evidence type="ECO:0000256" key="1">
    <source>
        <dbReference type="ARBA" id="ARBA00004196"/>
    </source>
</evidence>
<dbReference type="PANTHER" id="PTHR46847">
    <property type="entry name" value="D-ALLOSE-BINDING PERIPLASMIC PROTEIN-RELATED"/>
    <property type="match status" value="1"/>
</dbReference>
<feature type="domain" description="Periplasmic binding protein" evidence="5">
    <location>
        <begin position="45"/>
        <end position="301"/>
    </location>
</feature>
<feature type="signal peptide" evidence="4">
    <location>
        <begin position="1"/>
        <end position="19"/>
    </location>
</feature>
<evidence type="ECO:0000256" key="4">
    <source>
        <dbReference type="SAM" id="SignalP"/>
    </source>
</evidence>
<dbReference type="PANTHER" id="PTHR46847:SF1">
    <property type="entry name" value="D-ALLOSE-BINDING PERIPLASMIC PROTEIN-RELATED"/>
    <property type="match status" value="1"/>
</dbReference>
<accession>A0A9D1P0E5</accession>
<dbReference type="AlphaFoldDB" id="A0A9D1P0E5"/>
<sequence>MKKVLAMVLALGMTAGCLAGGVTAMAEETTEAATEAAAAGGDYVIGVLAPEVTHGWVAAVAYYAEMRCEELKADGAISDYIIATSGNAEDMTADLDDLLTQNVDAIVAYPQWDGMEASLQRILDADIPLVCFDLEFDLDGYYLVTGDNTDMGVQGANYIYDKIGADGTVIALTVPTAGSVNDLRMEGFYQQMEELDQNWEVIEYATEFTREAGLADMADILVNNPQIDAVYSLDDETSIGALQAIKEAGRTDIKVITGGGGCQEYFKMMPEYEDINVASALYSPAMVETAVDEAVQLLNGETVEERLIIPTTIVDKENYEEYLDDSSPY</sequence>
<reference evidence="6" key="1">
    <citation type="submission" date="2020-10" db="EMBL/GenBank/DDBJ databases">
        <authorList>
            <person name="Gilroy R."/>
        </authorList>
    </citation>
    <scope>NUCLEOTIDE SEQUENCE</scope>
    <source>
        <strain evidence="6">ChiBcec6-7307</strain>
    </source>
</reference>
<keyword evidence="3 4" id="KW-0732">Signal</keyword>
<dbReference type="PROSITE" id="PS51257">
    <property type="entry name" value="PROKAR_LIPOPROTEIN"/>
    <property type="match status" value="1"/>
</dbReference>
<proteinExistence type="inferred from homology"/>
<evidence type="ECO:0000313" key="6">
    <source>
        <dbReference type="EMBL" id="HIV23747.1"/>
    </source>
</evidence>
<dbReference type="SUPFAM" id="SSF53822">
    <property type="entry name" value="Periplasmic binding protein-like I"/>
    <property type="match status" value="1"/>
</dbReference>
<dbReference type="Pfam" id="PF13407">
    <property type="entry name" value="Peripla_BP_4"/>
    <property type="match status" value="1"/>
</dbReference>
<comment type="subcellular location">
    <subcellularLocation>
        <location evidence="1">Cell envelope</location>
    </subcellularLocation>
</comment>
<dbReference type="Proteomes" id="UP000886889">
    <property type="component" value="Unassembled WGS sequence"/>
</dbReference>
<evidence type="ECO:0000313" key="7">
    <source>
        <dbReference type="Proteomes" id="UP000886889"/>
    </source>
</evidence>
<evidence type="ECO:0000256" key="2">
    <source>
        <dbReference type="ARBA" id="ARBA00007639"/>
    </source>
</evidence>
<reference evidence="6" key="2">
    <citation type="journal article" date="2021" name="PeerJ">
        <title>Extensive microbial diversity within the chicken gut microbiome revealed by metagenomics and culture.</title>
        <authorList>
            <person name="Gilroy R."/>
            <person name="Ravi A."/>
            <person name="Getino M."/>
            <person name="Pursley I."/>
            <person name="Horton D.L."/>
            <person name="Alikhan N.F."/>
            <person name="Baker D."/>
            <person name="Gharbi K."/>
            <person name="Hall N."/>
            <person name="Watson M."/>
            <person name="Adriaenssens E.M."/>
            <person name="Foster-Nyarko E."/>
            <person name="Jarju S."/>
            <person name="Secka A."/>
            <person name="Antonio M."/>
            <person name="Oren A."/>
            <person name="Chaudhuri R.R."/>
            <person name="La Ragione R."/>
            <person name="Hildebrand F."/>
            <person name="Pallen M.J."/>
        </authorList>
    </citation>
    <scope>NUCLEOTIDE SEQUENCE</scope>
    <source>
        <strain evidence="6">ChiBcec6-7307</strain>
    </source>
</reference>
<dbReference type="Gene3D" id="3.40.50.2300">
    <property type="match status" value="2"/>
</dbReference>
<organism evidence="6 7">
    <name type="scientific">Candidatus Merdiplasma excrementigallinarum</name>
    <dbReference type="NCBI Taxonomy" id="2840864"/>
    <lineage>
        <taxon>Bacteria</taxon>
        <taxon>Bacillati</taxon>
        <taxon>Bacillota</taxon>
        <taxon>Clostridia</taxon>
        <taxon>Lachnospirales</taxon>
        <taxon>Lachnospiraceae</taxon>
        <taxon>Lachnospiraceae incertae sedis</taxon>
        <taxon>Candidatus Merdiplasma</taxon>
    </lineage>
</organism>
<comment type="similarity">
    <text evidence="2">Belongs to the bacterial solute-binding protein 2 family.</text>
</comment>
<dbReference type="GO" id="GO:0030313">
    <property type="term" value="C:cell envelope"/>
    <property type="evidence" value="ECO:0007669"/>
    <property type="project" value="UniProtKB-SubCell"/>
</dbReference>
<dbReference type="GO" id="GO:0030246">
    <property type="term" value="F:carbohydrate binding"/>
    <property type="evidence" value="ECO:0007669"/>
    <property type="project" value="UniProtKB-ARBA"/>
</dbReference>
<name>A0A9D1P0E5_9FIRM</name>
<evidence type="ECO:0000256" key="3">
    <source>
        <dbReference type="ARBA" id="ARBA00022729"/>
    </source>
</evidence>
<feature type="chain" id="PRO_5039336975" evidence="4">
    <location>
        <begin position="20"/>
        <end position="329"/>
    </location>
</feature>
<dbReference type="InterPro" id="IPR028082">
    <property type="entry name" value="Peripla_BP_I"/>
</dbReference>
<protein>
    <submittedName>
        <fullName evidence="6">Substrate-binding domain-containing protein</fullName>
    </submittedName>
</protein>